<dbReference type="OrthoDB" id="4774215at2"/>
<dbReference type="Proteomes" id="UP000240424">
    <property type="component" value="Unassembled WGS sequence"/>
</dbReference>
<dbReference type="EMBL" id="FUEZ01000004">
    <property type="protein sequence ID" value="SPM40538.1"/>
    <property type="molecule type" value="Genomic_DNA"/>
</dbReference>
<evidence type="ECO:0000313" key="2">
    <source>
        <dbReference type="Proteomes" id="UP000240424"/>
    </source>
</evidence>
<dbReference type="Pfam" id="PF13365">
    <property type="entry name" value="Trypsin_2"/>
    <property type="match status" value="1"/>
</dbReference>
<sequence length="220" mass="23515">MGVPEAVFGRVVQFTGESLKPGTAFLVGQGDNQVLVTAKHLCIDEPEETVTIRHPSTNGGFAYQPTLSRVGMNAVPTADFAIFAMGSSPVEVGVDVPLNSDLFVYGQDAFILGYPHSLGLRPRGTVQNMPFVKRCILSAWETDDDSVAIFYIDAIVNPGFSGGPLAFFEADTKQWRFAGVIVRNMTAPLWEPTPADPNPPIGPAGIGHVIDASTIKRALA</sequence>
<proteinExistence type="predicted"/>
<reference evidence="1 2" key="1">
    <citation type="submission" date="2017-01" db="EMBL/GenBank/DDBJ databases">
        <authorList>
            <consortium name="Urmite Genomes"/>
        </authorList>
    </citation>
    <scope>NUCLEOTIDE SEQUENCE [LARGE SCALE GENOMIC DNA]</scope>
    <source>
        <strain evidence="1 2">AB215</strain>
    </source>
</reference>
<accession>A0A2U3P9U9</accession>
<evidence type="ECO:0008006" key="3">
    <source>
        <dbReference type="Google" id="ProtNLM"/>
    </source>
</evidence>
<gene>
    <name evidence="1" type="ORF">MNAB215_2739</name>
</gene>
<protein>
    <recommendedName>
        <fullName evidence="3">Trypsin-like peptidase domain-containing protein</fullName>
    </recommendedName>
</protein>
<organism evidence="1 2">
    <name type="scientific">Mycobacterium numidiamassiliense</name>
    <dbReference type="NCBI Taxonomy" id="1841861"/>
    <lineage>
        <taxon>Bacteria</taxon>
        <taxon>Bacillati</taxon>
        <taxon>Actinomycetota</taxon>
        <taxon>Actinomycetes</taxon>
        <taxon>Mycobacteriales</taxon>
        <taxon>Mycobacteriaceae</taxon>
        <taxon>Mycobacterium</taxon>
    </lineage>
</organism>
<name>A0A2U3P9U9_9MYCO</name>
<dbReference type="Gene3D" id="2.40.10.120">
    <property type="match status" value="1"/>
</dbReference>
<dbReference type="AlphaFoldDB" id="A0A2U3P9U9"/>
<dbReference type="InterPro" id="IPR009003">
    <property type="entry name" value="Peptidase_S1_PA"/>
</dbReference>
<dbReference type="RefSeq" id="WP_077079325.1">
    <property type="nucleotide sequence ID" value="NZ_FUEZ01000004.1"/>
</dbReference>
<dbReference type="STRING" id="1841861.GCA_900157365_01058"/>
<evidence type="ECO:0000313" key="1">
    <source>
        <dbReference type="EMBL" id="SPM40538.1"/>
    </source>
</evidence>
<dbReference type="SUPFAM" id="SSF50494">
    <property type="entry name" value="Trypsin-like serine proteases"/>
    <property type="match status" value="1"/>
</dbReference>
<keyword evidence="2" id="KW-1185">Reference proteome</keyword>